<reference evidence="1 2" key="1">
    <citation type="journal article" date="2018" name="Sci. Rep.">
        <title>Genomic signatures of local adaptation to the degree of environmental predictability in rotifers.</title>
        <authorList>
            <person name="Franch-Gras L."/>
            <person name="Hahn C."/>
            <person name="Garcia-Roger E.M."/>
            <person name="Carmona M.J."/>
            <person name="Serra M."/>
            <person name="Gomez A."/>
        </authorList>
    </citation>
    <scope>NUCLEOTIDE SEQUENCE [LARGE SCALE GENOMIC DNA]</scope>
    <source>
        <strain evidence="1">HYR1</strain>
    </source>
</reference>
<name>A0A3M7RTM0_BRAPC</name>
<accession>A0A3M7RTM0</accession>
<comment type="caution">
    <text evidence="1">The sequence shown here is derived from an EMBL/GenBank/DDBJ whole genome shotgun (WGS) entry which is preliminary data.</text>
</comment>
<gene>
    <name evidence="1" type="ORF">BpHYR1_001963</name>
</gene>
<protein>
    <submittedName>
        <fullName evidence="1">Uncharacterized protein</fullName>
    </submittedName>
</protein>
<evidence type="ECO:0000313" key="1">
    <source>
        <dbReference type="EMBL" id="RNA26657.1"/>
    </source>
</evidence>
<keyword evidence="2" id="KW-1185">Reference proteome</keyword>
<evidence type="ECO:0000313" key="2">
    <source>
        <dbReference type="Proteomes" id="UP000276133"/>
    </source>
</evidence>
<dbReference type="EMBL" id="REGN01002696">
    <property type="protein sequence ID" value="RNA26657.1"/>
    <property type="molecule type" value="Genomic_DNA"/>
</dbReference>
<dbReference type="Proteomes" id="UP000276133">
    <property type="component" value="Unassembled WGS sequence"/>
</dbReference>
<sequence length="84" mass="9964">MYLMFYSQIDKASIKKCHQLLTLVFRHLYKIVMIYSKIMMFSIKNRGDPRARPNGSRPSLSNGVENLIKFLKKVMIYIKISDKY</sequence>
<proteinExistence type="predicted"/>
<dbReference type="AlphaFoldDB" id="A0A3M7RTM0"/>
<organism evidence="1 2">
    <name type="scientific">Brachionus plicatilis</name>
    <name type="common">Marine rotifer</name>
    <name type="synonym">Brachionus muelleri</name>
    <dbReference type="NCBI Taxonomy" id="10195"/>
    <lineage>
        <taxon>Eukaryota</taxon>
        <taxon>Metazoa</taxon>
        <taxon>Spiralia</taxon>
        <taxon>Gnathifera</taxon>
        <taxon>Rotifera</taxon>
        <taxon>Eurotatoria</taxon>
        <taxon>Monogononta</taxon>
        <taxon>Pseudotrocha</taxon>
        <taxon>Ploima</taxon>
        <taxon>Brachionidae</taxon>
        <taxon>Brachionus</taxon>
    </lineage>
</organism>